<organism evidence="1">
    <name type="scientific">marine sediment metagenome</name>
    <dbReference type="NCBI Taxonomy" id="412755"/>
    <lineage>
        <taxon>unclassified sequences</taxon>
        <taxon>metagenomes</taxon>
        <taxon>ecological metagenomes</taxon>
    </lineage>
</organism>
<evidence type="ECO:0000313" key="1">
    <source>
        <dbReference type="EMBL" id="GAH67537.1"/>
    </source>
</evidence>
<dbReference type="AlphaFoldDB" id="X1HDR7"/>
<gene>
    <name evidence="1" type="ORF">S03H2_41122</name>
</gene>
<comment type="caution">
    <text evidence="1">The sequence shown here is derived from an EMBL/GenBank/DDBJ whole genome shotgun (WGS) entry which is preliminary data.</text>
</comment>
<reference evidence="1" key="1">
    <citation type="journal article" date="2014" name="Front. Microbiol.">
        <title>High frequency of phylogenetically diverse reductive dehalogenase-homologous genes in deep subseafloor sedimentary metagenomes.</title>
        <authorList>
            <person name="Kawai M."/>
            <person name="Futagami T."/>
            <person name="Toyoda A."/>
            <person name="Takaki Y."/>
            <person name="Nishi S."/>
            <person name="Hori S."/>
            <person name="Arai W."/>
            <person name="Tsubouchi T."/>
            <person name="Morono Y."/>
            <person name="Uchiyama I."/>
            <person name="Ito T."/>
            <person name="Fujiyama A."/>
            <person name="Inagaki F."/>
            <person name="Takami H."/>
        </authorList>
    </citation>
    <scope>NUCLEOTIDE SEQUENCE</scope>
    <source>
        <strain evidence="1">Expedition CK06-06</strain>
    </source>
</reference>
<protein>
    <submittedName>
        <fullName evidence="1">Uncharacterized protein</fullName>
    </submittedName>
</protein>
<dbReference type="EMBL" id="BARU01025531">
    <property type="protein sequence ID" value="GAH67537.1"/>
    <property type="molecule type" value="Genomic_DNA"/>
</dbReference>
<sequence>GLFSLTRLSDFLVFERAVCFLGRPTRLFLDIHNNYIISQEKIKKEGSHW</sequence>
<accession>X1HDR7</accession>
<feature type="non-terminal residue" evidence="1">
    <location>
        <position position="1"/>
    </location>
</feature>
<name>X1HDR7_9ZZZZ</name>
<proteinExistence type="predicted"/>